<sequence>MDVLKVLESQIASLEKSIAACNDFKALAQLHAELTRCIENYARIKGMF</sequence>
<accession>A0ABY4CNR8</accession>
<protein>
    <submittedName>
        <fullName evidence="1">Uncharacterized protein</fullName>
    </submittedName>
</protein>
<dbReference type="EMBL" id="CP089291">
    <property type="protein sequence ID" value="UOF90843.1"/>
    <property type="molecule type" value="Genomic_DNA"/>
</dbReference>
<keyword evidence="2" id="KW-1185">Reference proteome</keyword>
<proteinExistence type="predicted"/>
<dbReference type="Proteomes" id="UP000830167">
    <property type="component" value="Chromosome"/>
</dbReference>
<reference evidence="1" key="1">
    <citation type="submission" date="2021-12" db="EMBL/GenBank/DDBJ databases">
        <title>Alicyclobacillaceae gen. nov., sp. nov., isolated from chalcocite enrichment system.</title>
        <authorList>
            <person name="Jiang Z."/>
        </authorList>
    </citation>
    <scope>NUCLEOTIDE SEQUENCE</scope>
    <source>
        <strain evidence="1">MYW30-H2</strain>
    </source>
</reference>
<evidence type="ECO:0000313" key="2">
    <source>
        <dbReference type="Proteomes" id="UP000830167"/>
    </source>
</evidence>
<name>A0ABY4CNR8_9BACL</name>
<dbReference type="RefSeq" id="WP_347437539.1">
    <property type="nucleotide sequence ID" value="NZ_CP089291.1"/>
</dbReference>
<evidence type="ECO:0000313" key="1">
    <source>
        <dbReference type="EMBL" id="UOF90843.1"/>
    </source>
</evidence>
<gene>
    <name evidence="1" type="ORF">LSG31_00730</name>
</gene>
<organism evidence="1 2">
    <name type="scientific">Fodinisporobacter ferrooxydans</name>
    <dbReference type="NCBI Taxonomy" id="2901836"/>
    <lineage>
        <taxon>Bacteria</taxon>
        <taxon>Bacillati</taxon>
        <taxon>Bacillota</taxon>
        <taxon>Bacilli</taxon>
        <taxon>Bacillales</taxon>
        <taxon>Alicyclobacillaceae</taxon>
        <taxon>Fodinisporobacter</taxon>
    </lineage>
</organism>